<keyword evidence="5 7" id="KW-0067">ATP-binding</keyword>
<dbReference type="InterPro" id="IPR012094">
    <property type="entry name" value="tRNA_Ile_lys_synt"/>
</dbReference>
<name>A0A7Z0DA03_9ACTN</name>
<dbReference type="Pfam" id="PF01171">
    <property type="entry name" value="ATP_bind_3"/>
    <property type="match status" value="1"/>
</dbReference>
<reference evidence="10 11" key="1">
    <citation type="submission" date="2020-07" db="EMBL/GenBank/DDBJ databases">
        <title>Sequencing the genomes of 1000 actinobacteria strains.</title>
        <authorList>
            <person name="Klenk H.-P."/>
        </authorList>
    </citation>
    <scope>NUCLEOTIDE SEQUENCE [LARGE SCALE GENOMIC DNA]</scope>
    <source>
        <strain evidence="10 11">DSM 103164</strain>
    </source>
</reference>
<dbReference type="HAMAP" id="MF_01161">
    <property type="entry name" value="tRNA_Ile_lys_synt"/>
    <property type="match status" value="1"/>
</dbReference>
<dbReference type="SUPFAM" id="SSF52402">
    <property type="entry name" value="Adenine nucleotide alpha hydrolases-like"/>
    <property type="match status" value="1"/>
</dbReference>
<dbReference type="RefSeq" id="WP_179445251.1">
    <property type="nucleotide sequence ID" value="NZ_JACBZS010000001.1"/>
</dbReference>
<dbReference type="PANTHER" id="PTHR43033">
    <property type="entry name" value="TRNA(ILE)-LYSIDINE SYNTHASE-RELATED"/>
    <property type="match status" value="1"/>
</dbReference>
<dbReference type="InterPro" id="IPR015262">
    <property type="entry name" value="tRNA_Ile_lys_synt_subst-bd"/>
</dbReference>
<comment type="caution">
    <text evidence="10">The sequence shown here is derived from an EMBL/GenBank/DDBJ whole genome shotgun (WGS) entry which is preliminary data.</text>
</comment>
<dbReference type="CDD" id="cd01992">
    <property type="entry name" value="TilS_N"/>
    <property type="match status" value="1"/>
</dbReference>
<gene>
    <name evidence="7" type="primary">tilS</name>
    <name evidence="10" type="ORF">GGQ54_001988</name>
</gene>
<dbReference type="GO" id="GO:0005524">
    <property type="term" value="F:ATP binding"/>
    <property type="evidence" value="ECO:0007669"/>
    <property type="project" value="UniProtKB-UniRule"/>
</dbReference>
<dbReference type="InterPro" id="IPR011063">
    <property type="entry name" value="TilS/TtcA_N"/>
</dbReference>
<keyword evidence="4 7" id="KW-0547">Nucleotide-binding</keyword>
<evidence type="ECO:0000256" key="5">
    <source>
        <dbReference type="ARBA" id="ARBA00022840"/>
    </source>
</evidence>
<dbReference type="Gene3D" id="3.40.50.620">
    <property type="entry name" value="HUPs"/>
    <property type="match status" value="1"/>
</dbReference>
<dbReference type="Gene3D" id="1.20.59.20">
    <property type="match status" value="1"/>
</dbReference>
<comment type="domain">
    <text evidence="7">The N-terminal region contains the highly conserved SGGXDS motif, predicted to be a P-loop motif involved in ATP binding.</text>
</comment>
<keyword evidence="11" id="KW-1185">Reference proteome</keyword>
<dbReference type="GO" id="GO:0032267">
    <property type="term" value="F:tRNA(Ile)-lysidine synthase activity"/>
    <property type="evidence" value="ECO:0007669"/>
    <property type="project" value="UniProtKB-EC"/>
</dbReference>
<dbReference type="PANTHER" id="PTHR43033:SF1">
    <property type="entry name" value="TRNA(ILE)-LYSIDINE SYNTHASE-RELATED"/>
    <property type="match status" value="1"/>
</dbReference>
<keyword evidence="1 7" id="KW-0963">Cytoplasm</keyword>
<evidence type="ECO:0000259" key="9">
    <source>
        <dbReference type="Pfam" id="PF09179"/>
    </source>
</evidence>
<dbReference type="EMBL" id="JACBZS010000001">
    <property type="protein sequence ID" value="NYI71428.1"/>
    <property type="molecule type" value="Genomic_DNA"/>
</dbReference>
<organism evidence="10 11">
    <name type="scientific">Naumannella cuiyingiana</name>
    <dbReference type="NCBI Taxonomy" id="1347891"/>
    <lineage>
        <taxon>Bacteria</taxon>
        <taxon>Bacillati</taxon>
        <taxon>Actinomycetota</taxon>
        <taxon>Actinomycetes</taxon>
        <taxon>Propionibacteriales</taxon>
        <taxon>Propionibacteriaceae</taxon>
        <taxon>Naumannella</taxon>
    </lineage>
</organism>
<dbReference type="EC" id="6.3.4.19" evidence="7"/>
<evidence type="ECO:0000259" key="8">
    <source>
        <dbReference type="Pfam" id="PF01171"/>
    </source>
</evidence>
<feature type="binding site" evidence="7">
    <location>
        <begin position="33"/>
        <end position="38"/>
    </location>
    <ligand>
        <name>ATP</name>
        <dbReference type="ChEBI" id="CHEBI:30616"/>
    </ligand>
</feature>
<evidence type="ECO:0000313" key="10">
    <source>
        <dbReference type="EMBL" id="NYI71428.1"/>
    </source>
</evidence>
<sequence>MARRALGPNALAVVQAVRAGLDGEPGPVTVGCSGGPDSLALTAAAAHAVRELRVLIVDHGLHPGSDAVAEAVRRQLRAWQADGPLADAPGGPPRLEILLARVTGTGGRGGPEAAARRARYRVFEDSLALSGGVLLLGHTLDDQAEQVLLGLARGSGTRSLAGMPAARGPYRRPLLGLRRAQTEAACAEFGLEPWHDPHNADPSFARVRVRTRVLPVLEAELGPGVAEALARTADQLAQDEDLLGGRAGELAEIEVLPVALLAGEHPAIRRRMLRAWLLRRGAADLSATNIAAVDRLVTDWSGQRFVEVPGLRIGRSAGMLQVVPE</sequence>
<comment type="subcellular location">
    <subcellularLocation>
        <location evidence="7">Cytoplasm</location>
    </subcellularLocation>
</comment>
<dbReference type="Pfam" id="PF09179">
    <property type="entry name" value="TilS"/>
    <property type="match status" value="1"/>
</dbReference>
<feature type="domain" description="tRNA(Ile)-lysidine/2-thiocytidine synthase N-terminal" evidence="8">
    <location>
        <begin position="28"/>
        <end position="211"/>
    </location>
</feature>
<evidence type="ECO:0000256" key="4">
    <source>
        <dbReference type="ARBA" id="ARBA00022741"/>
    </source>
</evidence>
<keyword evidence="2 7" id="KW-0436">Ligase</keyword>
<keyword evidence="3 7" id="KW-0819">tRNA processing</keyword>
<comment type="function">
    <text evidence="7">Ligates lysine onto the cytidine present at position 34 of the AUA codon-specific tRNA(Ile) that contains the anticodon CAU, in an ATP-dependent manner. Cytidine is converted to lysidine, thus changing the amino acid specificity of the tRNA from methionine to isoleucine.</text>
</comment>
<evidence type="ECO:0000256" key="3">
    <source>
        <dbReference type="ARBA" id="ARBA00022694"/>
    </source>
</evidence>
<dbReference type="NCBIfam" id="TIGR02432">
    <property type="entry name" value="lysidine_TilS_N"/>
    <property type="match status" value="1"/>
</dbReference>
<evidence type="ECO:0000256" key="1">
    <source>
        <dbReference type="ARBA" id="ARBA00022490"/>
    </source>
</evidence>
<evidence type="ECO:0000256" key="6">
    <source>
        <dbReference type="ARBA" id="ARBA00048539"/>
    </source>
</evidence>
<accession>A0A7Z0DA03</accession>
<evidence type="ECO:0000256" key="7">
    <source>
        <dbReference type="HAMAP-Rule" id="MF_01161"/>
    </source>
</evidence>
<dbReference type="GO" id="GO:0005737">
    <property type="term" value="C:cytoplasm"/>
    <property type="evidence" value="ECO:0007669"/>
    <property type="project" value="UniProtKB-SubCell"/>
</dbReference>
<feature type="domain" description="tRNA(Ile)-lysidine synthase substrate-binding" evidence="9">
    <location>
        <begin position="256"/>
        <end position="319"/>
    </location>
</feature>
<dbReference type="SUPFAM" id="SSF82829">
    <property type="entry name" value="MesJ substrate recognition domain-like"/>
    <property type="match status" value="1"/>
</dbReference>
<dbReference type="Proteomes" id="UP000527616">
    <property type="component" value="Unassembled WGS sequence"/>
</dbReference>
<dbReference type="AlphaFoldDB" id="A0A7Z0DA03"/>
<evidence type="ECO:0000313" key="11">
    <source>
        <dbReference type="Proteomes" id="UP000527616"/>
    </source>
</evidence>
<comment type="similarity">
    <text evidence="7">Belongs to the tRNA(Ile)-lysidine synthase family.</text>
</comment>
<proteinExistence type="inferred from homology"/>
<dbReference type="GO" id="GO:0006400">
    <property type="term" value="P:tRNA modification"/>
    <property type="evidence" value="ECO:0007669"/>
    <property type="project" value="UniProtKB-UniRule"/>
</dbReference>
<comment type="catalytic activity">
    <reaction evidence="6 7">
        <text>cytidine(34) in tRNA(Ile2) + L-lysine + ATP = lysidine(34) in tRNA(Ile2) + AMP + diphosphate + H(+)</text>
        <dbReference type="Rhea" id="RHEA:43744"/>
        <dbReference type="Rhea" id="RHEA-COMP:10625"/>
        <dbReference type="Rhea" id="RHEA-COMP:10670"/>
        <dbReference type="ChEBI" id="CHEBI:15378"/>
        <dbReference type="ChEBI" id="CHEBI:30616"/>
        <dbReference type="ChEBI" id="CHEBI:32551"/>
        <dbReference type="ChEBI" id="CHEBI:33019"/>
        <dbReference type="ChEBI" id="CHEBI:82748"/>
        <dbReference type="ChEBI" id="CHEBI:83665"/>
        <dbReference type="ChEBI" id="CHEBI:456215"/>
        <dbReference type="EC" id="6.3.4.19"/>
    </reaction>
</comment>
<evidence type="ECO:0000256" key="2">
    <source>
        <dbReference type="ARBA" id="ARBA00022598"/>
    </source>
</evidence>
<protein>
    <recommendedName>
        <fullName evidence="7">tRNA(Ile)-lysidine synthase</fullName>
        <ecNumber evidence="7">6.3.4.19</ecNumber>
    </recommendedName>
    <alternativeName>
        <fullName evidence="7">tRNA(Ile)-2-lysyl-cytidine synthase</fullName>
    </alternativeName>
    <alternativeName>
        <fullName evidence="7">tRNA(Ile)-lysidine synthetase</fullName>
    </alternativeName>
</protein>
<dbReference type="InterPro" id="IPR014729">
    <property type="entry name" value="Rossmann-like_a/b/a_fold"/>
</dbReference>
<dbReference type="InterPro" id="IPR012795">
    <property type="entry name" value="tRNA_Ile_lys_synt_N"/>
</dbReference>